<name>A0A345DDI7_9BURK</name>
<evidence type="ECO:0000313" key="1">
    <source>
        <dbReference type="EMBL" id="AXF86425.1"/>
    </source>
</evidence>
<dbReference type="Gene3D" id="3.40.960.10">
    <property type="entry name" value="VSR Endonuclease"/>
    <property type="match status" value="1"/>
</dbReference>
<reference evidence="2" key="1">
    <citation type="submission" date="2018-07" db="EMBL/GenBank/DDBJ databases">
        <authorList>
            <person name="Kim H."/>
        </authorList>
    </citation>
    <scope>NUCLEOTIDE SEQUENCE [LARGE SCALE GENOMIC DNA]</scope>
    <source>
        <strain evidence="2">F02</strain>
    </source>
</reference>
<keyword evidence="2" id="KW-1185">Reference proteome</keyword>
<dbReference type="Proteomes" id="UP000252182">
    <property type="component" value="Chromosome"/>
</dbReference>
<protein>
    <submittedName>
        <fullName evidence="1">Uncharacterized protein</fullName>
    </submittedName>
</protein>
<dbReference type="EMBL" id="CP031124">
    <property type="protein sequence ID" value="AXF86425.1"/>
    <property type="molecule type" value="Genomic_DNA"/>
</dbReference>
<evidence type="ECO:0000313" key="2">
    <source>
        <dbReference type="Proteomes" id="UP000252182"/>
    </source>
</evidence>
<proteinExistence type="predicted"/>
<dbReference type="KEGG" id="hyf:DTO96_102179"/>
<sequence>MTICNCPTHRLEETWLDRYIHFPLMFECLDCRSLWVCNCFKSYFSYDDIVRHLGGSFSKDYARVQSMQFRPYLCAMCSIPNAHIPRDMYSIYFNQLVNMYLPYYTLYARRWYDDFSDFPDPQNADRKQRERELKIQNYIRKVVGYPPSPRPFYEYYLLKIIRKLAAPSDVIHRYRGRELDGLELDFWIPDRMLGIEYNGEQHYKTVAHWGGDEGLKTRKANDRKKKALCKKLGYRLVVLNYRSRPDYSDIEELFKENPYRGTTAL</sequence>
<organism evidence="1 2">
    <name type="scientific">Ephemeroptericola cinctiostellae</name>
    <dbReference type="NCBI Taxonomy" id="2268024"/>
    <lineage>
        <taxon>Bacteria</taxon>
        <taxon>Pseudomonadati</taxon>
        <taxon>Pseudomonadota</taxon>
        <taxon>Betaproteobacteria</taxon>
        <taxon>Burkholderiales</taxon>
        <taxon>Burkholderiaceae</taxon>
        <taxon>Ephemeroptericola</taxon>
    </lineage>
</organism>
<gene>
    <name evidence="1" type="ORF">DTO96_102179</name>
</gene>
<accession>A0A345DDI7</accession>
<dbReference type="AlphaFoldDB" id="A0A345DDI7"/>